<organism evidence="6 7">
    <name type="scientific">Bordetella genomosp. 10</name>
    <dbReference type="NCBI Taxonomy" id="1416804"/>
    <lineage>
        <taxon>Bacteria</taxon>
        <taxon>Pseudomonadati</taxon>
        <taxon>Pseudomonadota</taxon>
        <taxon>Betaproteobacteria</taxon>
        <taxon>Burkholderiales</taxon>
        <taxon>Alcaligenaceae</taxon>
        <taxon>Bordetella</taxon>
    </lineage>
</organism>
<dbReference type="EMBL" id="NEVM01000002">
    <property type="protein sequence ID" value="OZI34744.1"/>
    <property type="molecule type" value="Genomic_DNA"/>
</dbReference>
<dbReference type="PROSITE" id="PS50931">
    <property type="entry name" value="HTH_LYSR"/>
    <property type="match status" value="1"/>
</dbReference>
<dbReference type="SUPFAM" id="SSF53850">
    <property type="entry name" value="Periplasmic binding protein-like II"/>
    <property type="match status" value="1"/>
</dbReference>
<dbReference type="Gene3D" id="1.10.10.10">
    <property type="entry name" value="Winged helix-like DNA-binding domain superfamily/Winged helix DNA-binding domain"/>
    <property type="match status" value="1"/>
</dbReference>
<dbReference type="InterPro" id="IPR036390">
    <property type="entry name" value="WH_DNA-bd_sf"/>
</dbReference>
<keyword evidence="2" id="KW-0805">Transcription regulation</keyword>
<evidence type="ECO:0000256" key="4">
    <source>
        <dbReference type="ARBA" id="ARBA00023163"/>
    </source>
</evidence>
<keyword evidence="4" id="KW-0804">Transcription</keyword>
<dbReference type="InterPro" id="IPR036388">
    <property type="entry name" value="WH-like_DNA-bd_sf"/>
</dbReference>
<evidence type="ECO:0000256" key="1">
    <source>
        <dbReference type="ARBA" id="ARBA00009437"/>
    </source>
</evidence>
<dbReference type="InterPro" id="IPR005119">
    <property type="entry name" value="LysR_subst-bd"/>
</dbReference>
<evidence type="ECO:0000256" key="2">
    <source>
        <dbReference type="ARBA" id="ARBA00023015"/>
    </source>
</evidence>
<dbReference type="InterPro" id="IPR050950">
    <property type="entry name" value="HTH-type_LysR_regulators"/>
</dbReference>
<keyword evidence="3" id="KW-0238">DNA-binding</keyword>
<dbReference type="RefSeq" id="WP_094853737.1">
    <property type="nucleotide sequence ID" value="NZ_NEVM01000002.1"/>
</dbReference>
<proteinExistence type="inferred from homology"/>
<gene>
    <name evidence="6" type="ORF">CAL29_14840</name>
</gene>
<dbReference type="Pfam" id="PF00126">
    <property type="entry name" value="HTH_1"/>
    <property type="match status" value="1"/>
</dbReference>
<dbReference type="Pfam" id="PF03466">
    <property type="entry name" value="LysR_substrate"/>
    <property type="match status" value="1"/>
</dbReference>
<dbReference type="Proteomes" id="UP000216020">
    <property type="component" value="Unassembled WGS sequence"/>
</dbReference>
<dbReference type="OrthoDB" id="8675247at2"/>
<evidence type="ECO:0000256" key="3">
    <source>
        <dbReference type="ARBA" id="ARBA00023125"/>
    </source>
</evidence>
<dbReference type="PRINTS" id="PR00039">
    <property type="entry name" value="HTHLYSR"/>
</dbReference>
<comment type="caution">
    <text evidence="6">The sequence shown here is derived from an EMBL/GenBank/DDBJ whole genome shotgun (WGS) entry which is preliminary data.</text>
</comment>
<dbReference type="SUPFAM" id="SSF46785">
    <property type="entry name" value="Winged helix' DNA-binding domain"/>
    <property type="match status" value="1"/>
</dbReference>
<accession>A0A261SBH0</accession>
<feature type="domain" description="HTH lysR-type" evidence="5">
    <location>
        <begin position="4"/>
        <end position="61"/>
    </location>
</feature>
<evidence type="ECO:0000259" key="5">
    <source>
        <dbReference type="PROSITE" id="PS50931"/>
    </source>
</evidence>
<dbReference type="GO" id="GO:0003677">
    <property type="term" value="F:DNA binding"/>
    <property type="evidence" value="ECO:0007669"/>
    <property type="project" value="UniProtKB-KW"/>
</dbReference>
<dbReference type="GO" id="GO:0003700">
    <property type="term" value="F:DNA-binding transcription factor activity"/>
    <property type="evidence" value="ECO:0007669"/>
    <property type="project" value="InterPro"/>
</dbReference>
<dbReference type="AlphaFoldDB" id="A0A261SBH0"/>
<sequence>MRNVSLRQIEAFLVAAEKLSFSRAAEAMSVTQSAFSQLIRELESKLDVRLFDRTTRRVRLTEPGQVLLRKMKRGVAEIDDACEEARAIARAEHGHLSVAALPSLAIGIVMRTLQALHRAHPQVTFDIREDFNGALLQRVTAGDADFAVCAHSAMAADLDFEWLFDDELVAVMAKSQARGLPGVLPWSAMHDRPLIMTLNTSSTREQVSAALARNRVRTPHGYDVANMFTALSMARAGFGVTFLPVRALCEVDMKGLAWLPMAPPAPFRPIGICRRRDRTPSPVTLKFEALLREQVAQHRG</sequence>
<evidence type="ECO:0000313" key="7">
    <source>
        <dbReference type="Proteomes" id="UP000216020"/>
    </source>
</evidence>
<keyword evidence="7" id="KW-1185">Reference proteome</keyword>
<evidence type="ECO:0000313" key="6">
    <source>
        <dbReference type="EMBL" id="OZI34744.1"/>
    </source>
</evidence>
<dbReference type="Gene3D" id="3.40.190.290">
    <property type="match status" value="1"/>
</dbReference>
<dbReference type="FunFam" id="1.10.10.10:FF:000001">
    <property type="entry name" value="LysR family transcriptional regulator"/>
    <property type="match status" value="1"/>
</dbReference>
<dbReference type="GO" id="GO:0005829">
    <property type="term" value="C:cytosol"/>
    <property type="evidence" value="ECO:0007669"/>
    <property type="project" value="TreeGrafter"/>
</dbReference>
<dbReference type="PANTHER" id="PTHR30419">
    <property type="entry name" value="HTH-TYPE TRANSCRIPTIONAL REGULATOR YBHD"/>
    <property type="match status" value="1"/>
</dbReference>
<dbReference type="InterPro" id="IPR000847">
    <property type="entry name" value="LysR_HTH_N"/>
</dbReference>
<reference evidence="7" key="1">
    <citation type="submission" date="2017-05" db="EMBL/GenBank/DDBJ databases">
        <title>Complete and WGS of Bordetella genogroups.</title>
        <authorList>
            <person name="Spilker T."/>
            <person name="Lipuma J."/>
        </authorList>
    </citation>
    <scope>NUCLEOTIDE SEQUENCE [LARGE SCALE GENOMIC DNA]</scope>
    <source>
        <strain evidence="7">AU16122</strain>
    </source>
</reference>
<name>A0A261SBH0_9BORD</name>
<dbReference type="PANTHER" id="PTHR30419:SF8">
    <property type="entry name" value="NITROGEN ASSIMILATION TRANSCRIPTIONAL ACTIVATOR-RELATED"/>
    <property type="match status" value="1"/>
</dbReference>
<protein>
    <recommendedName>
        <fullName evidence="5">HTH lysR-type domain-containing protein</fullName>
    </recommendedName>
</protein>
<comment type="similarity">
    <text evidence="1">Belongs to the LysR transcriptional regulatory family.</text>
</comment>